<dbReference type="Pfam" id="PF24865">
    <property type="entry name" value="DUF7731"/>
    <property type="match status" value="1"/>
</dbReference>
<organism evidence="3 4">
    <name type="scientific">Salix brachista</name>
    <dbReference type="NCBI Taxonomy" id="2182728"/>
    <lineage>
        <taxon>Eukaryota</taxon>
        <taxon>Viridiplantae</taxon>
        <taxon>Streptophyta</taxon>
        <taxon>Embryophyta</taxon>
        <taxon>Tracheophyta</taxon>
        <taxon>Spermatophyta</taxon>
        <taxon>Magnoliopsida</taxon>
        <taxon>eudicotyledons</taxon>
        <taxon>Gunneridae</taxon>
        <taxon>Pentapetalae</taxon>
        <taxon>rosids</taxon>
        <taxon>fabids</taxon>
        <taxon>Malpighiales</taxon>
        <taxon>Salicaceae</taxon>
        <taxon>Saliceae</taxon>
        <taxon>Salix</taxon>
    </lineage>
</organism>
<dbReference type="PANTHER" id="PTHR34366">
    <property type="entry name" value="OS07G0289901 PROTEIN-RELATED"/>
    <property type="match status" value="1"/>
</dbReference>
<dbReference type="Proteomes" id="UP000326939">
    <property type="component" value="Chromosome 5"/>
</dbReference>
<evidence type="ECO:0000313" key="4">
    <source>
        <dbReference type="Proteomes" id="UP000326939"/>
    </source>
</evidence>
<keyword evidence="1" id="KW-0472">Membrane</keyword>
<dbReference type="AlphaFoldDB" id="A0A5N5MLX0"/>
<name>A0A5N5MLX0_9ROSI</name>
<feature type="domain" description="DUF7731" evidence="2">
    <location>
        <begin position="90"/>
        <end position="136"/>
    </location>
</feature>
<gene>
    <name evidence="3" type="ORF">DKX38_006951</name>
</gene>
<reference evidence="4" key="1">
    <citation type="journal article" date="2019" name="Gigascience">
        <title>De novo genome assembly of the endangered Acer yangbiense, a plant species with extremely small populations endemic to Yunnan Province, China.</title>
        <authorList>
            <person name="Yang J."/>
            <person name="Wariss H.M."/>
            <person name="Tao L."/>
            <person name="Zhang R."/>
            <person name="Yun Q."/>
            <person name="Hollingsworth P."/>
            <person name="Dao Z."/>
            <person name="Luo G."/>
            <person name="Guo H."/>
            <person name="Ma Y."/>
            <person name="Sun W."/>
        </authorList>
    </citation>
    <scope>NUCLEOTIDE SEQUENCE [LARGE SCALE GENOMIC DNA]</scope>
    <source>
        <strain evidence="4">cv. br00</strain>
    </source>
</reference>
<keyword evidence="1" id="KW-1133">Transmembrane helix</keyword>
<accession>A0A5N5MLX0</accession>
<dbReference type="InterPro" id="IPR056633">
    <property type="entry name" value="DUF7731"/>
</dbReference>
<dbReference type="EMBL" id="VDCV01000005">
    <property type="protein sequence ID" value="KAB5556042.1"/>
    <property type="molecule type" value="Genomic_DNA"/>
</dbReference>
<keyword evidence="4" id="KW-1185">Reference proteome</keyword>
<dbReference type="PANTHER" id="PTHR34366:SF8">
    <property type="entry name" value="TRANSMEMBRANE PROTEIN"/>
    <property type="match status" value="1"/>
</dbReference>
<feature type="transmembrane region" description="Helical" evidence="1">
    <location>
        <begin position="71"/>
        <end position="88"/>
    </location>
</feature>
<protein>
    <recommendedName>
        <fullName evidence="2">DUF7731 domain-containing protein</fullName>
    </recommendedName>
</protein>
<evidence type="ECO:0000313" key="3">
    <source>
        <dbReference type="EMBL" id="KAB5556042.1"/>
    </source>
</evidence>
<sequence>MFYQFESVFILSSFNGSLGFPKTKIPCLHSNFHSQIVLLHRLYQPPSLTRYAQAVPGQMVAKAMLCFNNKIVPFLAVFFFFFFELFLLTSCARAETRLVLGCINGVISDFLFYNRATVRDITYALSAGCGSTGYRENNMFLFTVGDFNVARYIDDETSSASILPSSTGFYALALFTWWWILLL</sequence>
<evidence type="ECO:0000259" key="2">
    <source>
        <dbReference type="Pfam" id="PF24865"/>
    </source>
</evidence>
<comment type="caution">
    <text evidence="3">The sequence shown here is derived from an EMBL/GenBank/DDBJ whole genome shotgun (WGS) entry which is preliminary data.</text>
</comment>
<proteinExistence type="predicted"/>
<keyword evidence="1" id="KW-0812">Transmembrane</keyword>
<feature type="transmembrane region" description="Helical" evidence="1">
    <location>
        <begin position="161"/>
        <end position="180"/>
    </location>
</feature>
<evidence type="ECO:0000256" key="1">
    <source>
        <dbReference type="SAM" id="Phobius"/>
    </source>
</evidence>